<proteinExistence type="predicted"/>
<accession>A0AB40D664</accession>
<gene>
    <name evidence="4" type="primary">LOC120282993</name>
</gene>
<protein>
    <submittedName>
        <fullName evidence="4">Mannose-specific lectin CEA-like</fullName>
    </submittedName>
</protein>
<sequence length="282" mass="30548">MATVQVLRTLLTLFSFQLAVLISPGLASNSMITGGYLTEGQNLTYREYTLTMQSDCNLVLKNGSTVIWETMTGGYGQGCYLTLSQNGKLYLYARYGMYSYAIWNSRTESQYGTYALVLRYDGTLRIYGPNIWTASSSSAQPLSTTGTGLVNCKVTDSVLYSGDVAPIGTTIVNGGNVLTLQYDCNLVLTSDGVTKWQTGVTDNTLHDCFVNLEANGEFRVKHWGGDLLWTNGVAATVYAEFVLVLQSNADLGVYGPEIWSSVSASGIGKPSADHGIEMVTDK</sequence>
<dbReference type="GeneID" id="120282993"/>
<dbReference type="SMART" id="SM00108">
    <property type="entry name" value="B_lectin"/>
    <property type="match status" value="2"/>
</dbReference>
<dbReference type="InterPro" id="IPR001480">
    <property type="entry name" value="Bulb-type_lectin_dom"/>
</dbReference>
<dbReference type="InterPro" id="IPR036426">
    <property type="entry name" value="Bulb-type_lectin_dom_sf"/>
</dbReference>
<reference evidence="4" key="1">
    <citation type="submission" date="2025-08" db="UniProtKB">
        <authorList>
            <consortium name="RefSeq"/>
        </authorList>
    </citation>
    <scope>IDENTIFICATION</scope>
</reference>
<feature type="signal peptide" evidence="1">
    <location>
        <begin position="1"/>
        <end position="27"/>
    </location>
</feature>
<dbReference type="AlphaFoldDB" id="A0AB40D664"/>
<keyword evidence="1" id="KW-0732">Signal</keyword>
<feature type="chain" id="PRO_5044290739" evidence="1">
    <location>
        <begin position="28"/>
        <end position="282"/>
    </location>
</feature>
<dbReference type="RefSeq" id="XP_039145754.1">
    <property type="nucleotide sequence ID" value="XM_039289820.1"/>
</dbReference>
<organism evidence="3 4">
    <name type="scientific">Dioscorea cayennensis subsp. rotundata</name>
    <name type="common">White Guinea yam</name>
    <name type="synonym">Dioscorea rotundata</name>
    <dbReference type="NCBI Taxonomy" id="55577"/>
    <lineage>
        <taxon>Eukaryota</taxon>
        <taxon>Viridiplantae</taxon>
        <taxon>Streptophyta</taxon>
        <taxon>Embryophyta</taxon>
        <taxon>Tracheophyta</taxon>
        <taxon>Spermatophyta</taxon>
        <taxon>Magnoliopsida</taxon>
        <taxon>Liliopsida</taxon>
        <taxon>Dioscoreales</taxon>
        <taxon>Dioscoreaceae</taxon>
        <taxon>Dioscorea</taxon>
    </lineage>
</organism>
<dbReference type="PROSITE" id="PS50927">
    <property type="entry name" value="BULB_LECTIN"/>
    <property type="match status" value="2"/>
</dbReference>
<evidence type="ECO:0000313" key="3">
    <source>
        <dbReference type="Proteomes" id="UP001515500"/>
    </source>
</evidence>
<evidence type="ECO:0000259" key="2">
    <source>
        <dbReference type="PROSITE" id="PS50927"/>
    </source>
</evidence>
<dbReference type="GO" id="GO:0051707">
    <property type="term" value="P:response to other organism"/>
    <property type="evidence" value="ECO:0007669"/>
    <property type="project" value="UniProtKB-ARBA"/>
</dbReference>
<dbReference type="Gene3D" id="2.90.10.10">
    <property type="entry name" value="Bulb-type lectin domain"/>
    <property type="match status" value="2"/>
</dbReference>
<evidence type="ECO:0000313" key="4">
    <source>
        <dbReference type="RefSeq" id="XP_039145754.1"/>
    </source>
</evidence>
<name>A0AB40D664_DIOCR</name>
<feature type="domain" description="Bulb-type lectin" evidence="2">
    <location>
        <begin position="156"/>
        <end position="266"/>
    </location>
</feature>
<keyword evidence="3" id="KW-1185">Reference proteome</keyword>
<feature type="domain" description="Bulb-type lectin" evidence="2">
    <location>
        <begin position="28"/>
        <end position="139"/>
    </location>
</feature>
<dbReference type="Proteomes" id="UP001515500">
    <property type="component" value="Chromosome 18"/>
</dbReference>
<evidence type="ECO:0000256" key="1">
    <source>
        <dbReference type="SAM" id="SignalP"/>
    </source>
</evidence>
<dbReference type="SUPFAM" id="SSF51110">
    <property type="entry name" value="alpha-D-mannose-specific plant lectins"/>
    <property type="match status" value="2"/>
</dbReference>